<proteinExistence type="predicted"/>
<evidence type="ECO:0000256" key="1">
    <source>
        <dbReference type="ARBA" id="ARBA00001638"/>
    </source>
</evidence>
<organism evidence="9 10">
    <name type="scientific">Candidatus Nealsonbacteria bacterium CG08_land_8_20_14_0_20_43_11</name>
    <dbReference type="NCBI Taxonomy" id="1974706"/>
    <lineage>
        <taxon>Bacteria</taxon>
        <taxon>Candidatus Nealsoniibacteriota</taxon>
    </lineage>
</organism>
<dbReference type="EMBL" id="PEYE01000039">
    <property type="protein sequence ID" value="PIS38667.1"/>
    <property type="molecule type" value="Genomic_DNA"/>
</dbReference>
<comment type="cofactor">
    <cofactor evidence="3">
        <name>Co(2+)</name>
        <dbReference type="ChEBI" id="CHEBI:48828"/>
    </cofactor>
</comment>
<evidence type="ECO:0000256" key="3">
    <source>
        <dbReference type="ARBA" id="ARBA00001941"/>
    </source>
</evidence>
<comment type="catalytic activity">
    <reaction evidence="1">
        <text>a 2'-deoxyribonucleoside 5'-phosphate + H2O = a 2'-deoxyribonucleoside + phosphate</text>
        <dbReference type="Rhea" id="RHEA:36167"/>
        <dbReference type="ChEBI" id="CHEBI:15377"/>
        <dbReference type="ChEBI" id="CHEBI:18274"/>
        <dbReference type="ChEBI" id="CHEBI:43474"/>
        <dbReference type="ChEBI" id="CHEBI:65317"/>
        <dbReference type="EC" id="3.1.3.89"/>
    </reaction>
</comment>
<dbReference type="Pfam" id="PF13023">
    <property type="entry name" value="HD_3"/>
    <property type="match status" value="1"/>
</dbReference>
<comment type="caution">
    <text evidence="9">The sequence shown here is derived from an EMBL/GenBank/DDBJ whole genome shotgun (WGS) entry which is preliminary data.</text>
</comment>
<dbReference type="AlphaFoldDB" id="A0A2M6T0A5"/>
<evidence type="ECO:0000256" key="7">
    <source>
        <dbReference type="ARBA" id="ARBA00022801"/>
    </source>
</evidence>
<keyword evidence="7" id="KW-0378">Hydrolase</keyword>
<accession>A0A2M6T0A5</accession>
<feature type="domain" description="HD/PDEase" evidence="8">
    <location>
        <begin position="29"/>
        <end position="170"/>
    </location>
</feature>
<evidence type="ECO:0000313" key="9">
    <source>
        <dbReference type="EMBL" id="PIS38667.1"/>
    </source>
</evidence>
<comment type="subunit">
    <text evidence="4">Homodimer.</text>
</comment>
<gene>
    <name evidence="9" type="ORF">COT34_02450</name>
</gene>
<evidence type="ECO:0000256" key="4">
    <source>
        <dbReference type="ARBA" id="ARBA00011738"/>
    </source>
</evidence>
<dbReference type="InterPro" id="IPR039356">
    <property type="entry name" value="YfbR/HDDC2"/>
</dbReference>
<dbReference type="GO" id="GO:0005737">
    <property type="term" value="C:cytoplasm"/>
    <property type="evidence" value="ECO:0007669"/>
    <property type="project" value="TreeGrafter"/>
</dbReference>
<reference evidence="10" key="1">
    <citation type="submission" date="2017-09" db="EMBL/GenBank/DDBJ databases">
        <title>Depth-based differentiation of microbial function through sediment-hosted aquifers and enrichment of novel symbionts in the deep terrestrial subsurface.</title>
        <authorList>
            <person name="Probst A.J."/>
            <person name="Ladd B."/>
            <person name="Jarett J.K."/>
            <person name="Geller-Mcgrath D.E."/>
            <person name="Sieber C.M.K."/>
            <person name="Emerson J.B."/>
            <person name="Anantharaman K."/>
            <person name="Thomas B.C."/>
            <person name="Malmstrom R."/>
            <person name="Stieglmeier M."/>
            <person name="Klingl A."/>
            <person name="Woyke T."/>
            <person name="Ryan C.M."/>
            <person name="Banfield J.F."/>
        </authorList>
    </citation>
    <scope>NUCLEOTIDE SEQUENCE [LARGE SCALE GENOMIC DNA]</scope>
</reference>
<protein>
    <recommendedName>
        <fullName evidence="5">5'-deoxynucleotidase</fullName>
        <ecNumber evidence="5">3.1.3.89</ecNumber>
    </recommendedName>
</protein>
<name>A0A2M6T0A5_9BACT</name>
<evidence type="ECO:0000256" key="2">
    <source>
        <dbReference type="ARBA" id="ARBA00001936"/>
    </source>
</evidence>
<dbReference type="InterPro" id="IPR006674">
    <property type="entry name" value="HD_domain"/>
</dbReference>
<comment type="cofactor">
    <cofactor evidence="2">
        <name>Mn(2+)</name>
        <dbReference type="ChEBI" id="CHEBI:29035"/>
    </cofactor>
</comment>
<dbReference type="Proteomes" id="UP000229390">
    <property type="component" value="Unassembled WGS sequence"/>
</dbReference>
<evidence type="ECO:0000256" key="6">
    <source>
        <dbReference type="ARBA" id="ARBA00022723"/>
    </source>
</evidence>
<dbReference type="SMART" id="SM00471">
    <property type="entry name" value="HDc"/>
    <property type="match status" value="1"/>
</dbReference>
<dbReference type="Gene3D" id="1.10.3210.10">
    <property type="entry name" value="Hypothetical protein af1432"/>
    <property type="match status" value="1"/>
</dbReference>
<evidence type="ECO:0000256" key="5">
    <source>
        <dbReference type="ARBA" id="ARBA00012964"/>
    </source>
</evidence>
<dbReference type="PANTHER" id="PTHR11845:SF13">
    <property type="entry name" value="5'-DEOXYNUCLEOTIDASE HDDC2"/>
    <property type="match status" value="1"/>
</dbReference>
<sequence>MKPILKFLIEAGKLKGKKRRGWKLHQIKNPETTAEHIFHLCLLVWTMGEKKKIDTGRAIKIALVHDLCEVYAPDLTPYDPLLPKNRKKIKEILKKWPQFSQQMKKEKEKGKKQVESAALEKLVVGLPVGLKEKIKTLWLDYEQGLTKEGRFVKQADKLVNFLQGMIYWQKGDEIQYNLWMRWIREIIDDPVLLELLKNIEENFFSA</sequence>
<dbReference type="GO" id="GO:0002953">
    <property type="term" value="F:5'-deoxynucleotidase activity"/>
    <property type="evidence" value="ECO:0007669"/>
    <property type="project" value="UniProtKB-EC"/>
</dbReference>
<evidence type="ECO:0000313" key="10">
    <source>
        <dbReference type="Proteomes" id="UP000229390"/>
    </source>
</evidence>
<dbReference type="PANTHER" id="PTHR11845">
    <property type="entry name" value="5'-DEOXYNUCLEOTIDASE HDDC2"/>
    <property type="match status" value="1"/>
</dbReference>
<dbReference type="GO" id="GO:0046872">
    <property type="term" value="F:metal ion binding"/>
    <property type="evidence" value="ECO:0007669"/>
    <property type="project" value="UniProtKB-KW"/>
</dbReference>
<keyword evidence="6" id="KW-0479">Metal-binding</keyword>
<dbReference type="InterPro" id="IPR003607">
    <property type="entry name" value="HD/PDEase_dom"/>
</dbReference>
<evidence type="ECO:0000259" key="8">
    <source>
        <dbReference type="SMART" id="SM00471"/>
    </source>
</evidence>
<dbReference type="EC" id="3.1.3.89" evidence="5"/>
<dbReference type="SUPFAM" id="SSF109604">
    <property type="entry name" value="HD-domain/PDEase-like"/>
    <property type="match status" value="1"/>
</dbReference>